<dbReference type="WBParaSite" id="MBELARI_LOCUS20344">
    <property type="protein sequence ID" value="MBELARI_LOCUS20344"/>
    <property type="gene ID" value="MBELARI_LOCUS20344"/>
</dbReference>
<dbReference type="InterPro" id="IPR036396">
    <property type="entry name" value="Cyt_P450_sf"/>
</dbReference>
<dbReference type="Pfam" id="PF00067">
    <property type="entry name" value="p450"/>
    <property type="match status" value="1"/>
</dbReference>
<evidence type="ECO:0000256" key="1">
    <source>
        <dbReference type="ARBA" id="ARBA00001971"/>
    </source>
</evidence>
<evidence type="ECO:0008006" key="12">
    <source>
        <dbReference type="Google" id="ProtNLM"/>
    </source>
</evidence>
<dbReference type="InterPro" id="IPR002401">
    <property type="entry name" value="Cyt_P450_E_grp-I"/>
</dbReference>
<dbReference type="PANTHER" id="PTHR24292:SF102">
    <property type="entry name" value="CYTOCHROME P450 FAMILY-RELATED"/>
    <property type="match status" value="1"/>
</dbReference>
<keyword evidence="4 8" id="KW-0479">Metal-binding</keyword>
<keyword evidence="10" id="KW-1185">Reference proteome</keyword>
<dbReference type="GO" id="GO:0016705">
    <property type="term" value="F:oxidoreductase activity, acting on paired donors, with incorporation or reduction of molecular oxygen"/>
    <property type="evidence" value="ECO:0007669"/>
    <property type="project" value="InterPro"/>
</dbReference>
<sequence length="513" mass="59031">MLAFVAIFTIFLGVLSLWILKRIKHFRLRDELGLRGPPVSYLHGNLGDILAYVKKNGVSRSPWFRIEMAKKYGETMGMYFGTLFEISSTNLDFAREVMITQFHNFTDREAPTIHNAYPMENGLLQITGKTNKGFGWKDVRSIVSPVFTSGKMKKMHQTILERVDAFVDELDRKTRNGKTHMDIYDEWQALTLDTIARVAFGVNCNSIQDRNDVFYTNCQAFFQLLGLDKSWITVPLSFMFPAIGPYLRPLSDLAQVERPLVQKLKEAIAKRKKMIGTAEAEERPDLIQLLLEQDLERQNTENKPPLGDDVVLSNCHSFLLAGYETTSTALAYCTWLLAKHGDVQERLYDEIIETFSNDQPIDYEKAMKSEYLDCVYRETLRLYPPVVHFTARQCVNDTIVTGIRIPKGAYVSVPVQCVHWKEEYWPNAMQFDPDRFFSPEAKKSLAWMPFGVGPRHCVGIRFAEMEFKTAIIAAVRRFRFSIDEKEKGDLPIRINAVLMRPTDGVKLFVEKRQ</sequence>
<evidence type="ECO:0000256" key="4">
    <source>
        <dbReference type="ARBA" id="ARBA00022723"/>
    </source>
</evidence>
<dbReference type="InterPro" id="IPR050476">
    <property type="entry name" value="Insect_CytP450_Detox"/>
</dbReference>
<dbReference type="Gene3D" id="1.10.630.10">
    <property type="entry name" value="Cytochrome P450"/>
    <property type="match status" value="1"/>
</dbReference>
<keyword evidence="6 8" id="KW-0408">Iron</keyword>
<evidence type="ECO:0000256" key="2">
    <source>
        <dbReference type="ARBA" id="ARBA00010617"/>
    </source>
</evidence>
<evidence type="ECO:0000313" key="11">
    <source>
        <dbReference type="WBParaSite" id="MBELARI_LOCUS20344"/>
    </source>
</evidence>
<dbReference type="InterPro" id="IPR017972">
    <property type="entry name" value="Cyt_P450_CS"/>
</dbReference>
<dbReference type="AlphaFoldDB" id="A0AAF3F1G8"/>
<reference evidence="11" key="1">
    <citation type="submission" date="2024-02" db="UniProtKB">
        <authorList>
            <consortium name="WormBaseParasite"/>
        </authorList>
    </citation>
    <scope>IDENTIFICATION</scope>
</reference>
<dbReference type="PROSITE" id="PS00086">
    <property type="entry name" value="CYTOCHROME_P450"/>
    <property type="match status" value="1"/>
</dbReference>
<name>A0AAF3F1G8_9BILA</name>
<evidence type="ECO:0000256" key="3">
    <source>
        <dbReference type="ARBA" id="ARBA00022617"/>
    </source>
</evidence>
<dbReference type="PANTHER" id="PTHR24292">
    <property type="entry name" value="CYTOCHROME P450"/>
    <property type="match status" value="1"/>
</dbReference>
<evidence type="ECO:0000256" key="8">
    <source>
        <dbReference type="PIRSR" id="PIRSR602401-1"/>
    </source>
</evidence>
<dbReference type="PRINTS" id="PR00463">
    <property type="entry name" value="EP450I"/>
</dbReference>
<dbReference type="SUPFAM" id="SSF48264">
    <property type="entry name" value="Cytochrome P450"/>
    <property type="match status" value="1"/>
</dbReference>
<protein>
    <recommendedName>
        <fullName evidence="12">Cytochrome P450</fullName>
    </recommendedName>
</protein>
<dbReference type="FunFam" id="1.10.630.10:FF:000182">
    <property type="entry name" value="Cytochrome P450 3A4"/>
    <property type="match status" value="1"/>
</dbReference>
<comment type="similarity">
    <text evidence="2 9">Belongs to the cytochrome P450 family.</text>
</comment>
<dbReference type="InterPro" id="IPR001128">
    <property type="entry name" value="Cyt_P450"/>
</dbReference>
<dbReference type="GO" id="GO:0005506">
    <property type="term" value="F:iron ion binding"/>
    <property type="evidence" value="ECO:0007669"/>
    <property type="project" value="InterPro"/>
</dbReference>
<comment type="cofactor">
    <cofactor evidence="1 8">
        <name>heme</name>
        <dbReference type="ChEBI" id="CHEBI:30413"/>
    </cofactor>
</comment>
<accession>A0AAF3F1G8</accession>
<feature type="binding site" description="axial binding residue" evidence="8">
    <location>
        <position position="457"/>
    </location>
    <ligand>
        <name>heme</name>
        <dbReference type="ChEBI" id="CHEBI:30413"/>
    </ligand>
    <ligandPart>
        <name>Fe</name>
        <dbReference type="ChEBI" id="CHEBI:18248"/>
    </ligandPart>
</feature>
<keyword evidence="3 8" id="KW-0349">Heme</keyword>
<organism evidence="10 11">
    <name type="scientific">Mesorhabditis belari</name>
    <dbReference type="NCBI Taxonomy" id="2138241"/>
    <lineage>
        <taxon>Eukaryota</taxon>
        <taxon>Metazoa</taxon>
        <taxon>Ecdysozoa</taxon>
        <taxon>Nematoda</taxon>
        <taxon>Chromadorea</taxon>
        <taxon>Rhabditida</taxon>
        <taxon>Rhabditina</taxon>
        <taxon>Rhabditomorpha</taxon>
        <taxon>Rhabditoidea</taxon>
        <taxon>Rhabditidae</taxon>
        <taxon>Mesorhabditinae</taxon>
        <taxon>Mesorhabditis</taxon>
    </lineage>
</organism>
<keyword evidence="5 9" id="KW-0560">Oxidoreductase</keyword>
<dbReference type="GO" id="GO:0004497">
    <property type="term" value="F:monooxygenase activity"/>
    <property type="evidence" value="ECO:0007669"/>
    <property type="project" value="UniProtKB-KW"/>
</dbReference>
<dbReference type="PRINTS" id="PR00385">
    <property type="entry name" value="P450"/>
</dbReference>
<evidence type="ECO:0000256" key="7">
    <source>
        <dbReference type="ARBA" id="ARBA00023033"/>
    </source>
</evidence>
<dbReference type="Proteomes" id="UP000887575">
    <property type="component" value="Unassembled WGS sequence"/>
</dbReference>
<evidence type="ECO:0000313" key="10">
    <source>
        <dbReference type="Proteomes" id="UP000887575"/>
    </source>
</evidence>
<keyword evidence="7 9" id="KW-0503">Monooxygenase</keyword>
<dbReference type="CDD" id="cd11055">
    <property type="entry name" value="CYP3A-like"/>
    <property type="match status" value="1"/>
</dbReference>
<evidence type="ECO:0000256" key="9">
    <source>
        <dbReference type="RuleBase" id="RU000461"/>
    </source>
</evidence>
<proteinExistence type="inferred from homology"/>
<evidence type="ECO:0000256" key="5">
    <source>
        <dbReference type="ARBA" id="ARBA00023002"/>
    </source>
</evidence>
<dbReference type="GO" id="GO:0020037">
    <property type="term" value="F:heme binding"/>
    <property type="evidence" value="ECO:0007669"/>
    <property type="project" value="InterPro"/>
</dbReference>
<evidence type="ECO:0000256" key="6">
    <source>
        <dbReference type="ARBA" id="ARBA00023004"/>
    </source>
</evidence>